<organism evidence="2 3">
    <name type="scientific">Pelomonas nitida</name>
    <dbReference type="NCBI Taxonomy" id="3299027"/>
    <lineage>
        <taxon>Bacteria</taxon>
        <taxon>Pseudomonadati</taxon>
        <taxon>Pseudomonadota</taxon>
        <taxon>Betaproteobacteria</taxon>
        <taxon>Burkholderiales</taxon>
        <taxon>Sphaerotilaceae</taxon>
        <taxon>Roseateles</taxon>
    </lineage>
</organism>
<dbReference type="EMBL" id="JBIGIA010000019">
    <property type="protein sequence ID" value="MFG6459166.1"/>
    <property type="molecule type" value="Genomic_DNA"/>
</dbReference>
<feature type="transmembrane region" description="Helical" evidence="1">
    <location>
        <begin position="80"/>
        <end position="99"/>
    </location>
</feature>
<accession>A0ABW7GB93</accession>
<keyword evidence="1" id="KW-1133">Transmembrane helix</keyword>
<keyword evidence="3" id="KW-1185">Reference proteome</keyword>
<sequence length="125" mass="13346">MSRLFKIAGYVAGVLAAFMLFRFTAALGAAGLMLVFSFAFVGPGNRLAWIAVFPVVAAILAAVGYGIFAILPEDNERLKLLVAFAGMPVVPGLVLWAAVRFRKYRAERLQQPPTAQDTSSANGVV</sequence>
<reference evidence="2 3" key="1">
    <citation type="submission" date="2024-09" db="EMBL/GenBank/DDBJ databases">
        <title>Novel species of the genus Pelomonas and Roseateles isolated from streams.</title>
        <authorList>
            <person name="Lu H."/>
        </authorList>
    </citation>
    <scope>NUCLEOTIDE SEQUENCE [LARGE SCALE GENOMIC DNA]</scope>
    <source>
        <strain evidence="2 3">BYS96W</strain>
    </source>
</reference>
<feature type="transmembrane region" description="Helical" evidence="1">
    <location>
        <begin position="47"/>
        <end position="68"/>
    </location>
</feature>
<proteinExistence type="predicted"/>
<name>A0ABW7GB93_9BURK</name>
<keyword evidence="1" id="KW-0472">Membrane</keyword>
<dbReference type="Proteomes" id="UP001606305">
    <property type="component" value="Unassembled WGS sequence"/>
</dbReference>
<keyword evidence="1" id="KW-0812">Transmembrane</keyword>
<evidence type="ECO:0000313" key="3">
    <source>
        <dbReference type="Proteomes" id="UP001606305"/>
    </source>
</evidence>
<gene>
    <name evidence="2" type="ORF">ACG00X_20215</name>
</gene>
<protein>
    <submittedName>
        <fullName evidence="2">Uncharacterized protein</fullName>
    </submittedName>
</protein>
<comment type="caution">
    <text evidence="2">The sequence shown here is derived from an EMBL/GenBank/DDBJ whole genome shotgun (WGS) entry which is preliminary data.</text>
</comment>
<feature type="transmembrane region" description="Helical" evidence="1">
    <location>
        <begin position="12"/>
        <end position="41"/>
    </location>
</feature>
<evidence type="ECO:0000256" key="1">
    <source>
        <dbReference type="SAM" id="Phobius"/>
    </source>
</evidence>
<evidence type="ECO:0000313" key="2">
    <source>
        <dbReference type="EMBL" id="MFG6459166.1"/>
    </source>
</evidence>
<dbReference type="RefSeq" id="WP_394490880.1">
    <property type="nucleotide sequence ID" value="NZ_JBIGIA010000019.1"/>
</dbReference>